<evidence type="ECO:0000256" key="1">
    <source>
        <dbReference type="SAM" id="MobiDB-lite"/>
    </source>
</evidence>
<name>A0A0F7SXA0_PHARH</name>
<keyword evidence="2" id="KW-0812">Transmembrane</keyword>
<feature type="region of interest" description="Disordered" evidence="1">
    <location>
        <begin position="56"/>
        <end position="98"/>
    </location>
</feature>
<dbReference type="AlphaFoldDB" id="A0A0F7SXA0"/>
<keyword evidence="2" id="KW-0472">Membrane</keyword>
<feature type="compositionally biased region" description="Pro residues" evidence="1">
    <location>
        <begin position="64"/>
        <end position="74"/>
    </location>
</feature>
<feature type="transmembrane region" description="Helical" evidence="2">
    <location>
        <begin position="6"/>
        <end position="24"/>
    </location>
</feature>
<evidence type="ECO:0000256" key="2">
    <source>
        <dbReference type="SAM" id="Phobius"/>
    </source>
</evidence>
<keyword evidence="2" id="KW-1133">Transmembrane helix</keyword>
<organism evidence="3">
    <name type="scientific">Phaffia rhodozyma</name>
    <name type="common">Yeast</name>
    <name type="synonym">Xanthophyllomyces dendrorhous</name>
    <dbReference type="NCBI Taxonomy" id="264483"/>
    <lineage>
        <taxon>Eukaryota</taxon>
        <taxon>Fungi</taxon>
        <taxon>Dikarya</taxon>
        <taxon>Basidiomycota</taxon>
        <taxon>Agaricomycotina</taxon>
        <taxon>Tremellomycetes</taxon>
        <taxon>Cystofilobasidiales</taxon>
        <taxon>Mrakiaceae</taxon>
        <taxon>Phaffia</taxon>
    </lineage>
</organism>
<reference evidence="3" key="1">
    <citation type="submission" date="2014-08" db="EMBL/GenBank/DDBJ databases">
        <authorList>
            <person name="Sharma Rahul"/>
            <person name="Thines Marco"/>
        </authorList>
    </citation>
    <scope>NUCLEOTIDE SEQUENCE</scope>
</reference>
<protein>
    <submittedName>
        <fullName evidence="3">Uncharacterized protein</fullName>
    </submittedName>
</protein>
<sequence length="98" mass="10552">MTSQKVLFLMSGITLGCATGLYIFDQPIRRAIEDVLKSRDLVPDLPASVVSGSKRIDLLKTDPRPAPPPLPPPKQTKYTIFKDPSSPSNPSSPPPPSA</sequence>
<dbReference type="EMBL" id="LN483332">
    <property type="protein sequence ID" value="CED85285.1"/>
    <property type="molecule type" value="Genomic_DNA"/>
</dbReference>
<dbReference type="PROSITE" id="PS51257">
    <property type="entry name" value="PROKAR_LIPOPROTEIN"/>
    <property type="match status" value="1"/>
</dbReference>
<proteinExistence type="predicted"/>
<accession>A0A0F7SXA0</accession>
<evidence type="ECO:0000313" key="3">
    <source>
        <dbReference type="EMBL" id="CED85285.1"/>
    </source>
</evidence>